<protein>
    <recommendedName>
        <fullName evidence="1">ABM domain-containing protein</fullName>
    </recommendedName>
</protein>
<dbReference type="Proteomes" id="UP000240883">
    <property type="component" value="Unassembled WGS sequence"/>
</dbReference>
<evidence type="ECO:0000313" key="2">
    <source>
        <dbReference type="EMBL" id="PSN59405.1"/>
    </source>
</evidence>
<accession>A0A2T2N1S6</accession>
<dbReference type="AlphaFoldDB" id="A0A2T2N1S6"/>
<dbReference type="InterPro" id="IPR007138">
    <property type="entry name" value="ABM_dom"/>
</dbReference>
<sequence>MLDYYHILSYAEPQSTEDNESSLYTHSAKISSILEIHAKFAAFGDSYAVLSLHTKTVRSFADILRLVIAKYPEFATPLGPIIELSQIYQTLDAFHKIVEYSTANEPDVIRYVVALPIDDATGTVLYMIEEYASPAANDAHIATPPVQELIALFTSGNVLASPPEVNTSPIVANKASQPPPTISANPAIVLAHFEYKPGTLSHAVEGWKQVVDYVSGNEEETRGYTVLEDKETNCVRTVEVYDSWDFVEKVHLKSAAIGKNQEQNGKDRTGVKGAVHVRAVDGFLGRAERARI</sequence>
<feature type="domain" description="ABM" evidence="1">
    <location>
        <begin position="91"/>
        <end position="150"/>
    </location>
</feature>
<dbReference type="InterPro" id="IPR011008">
    <property type="entry name" value="Dimeric_a/b-barrel"/>
</dbReference>
<name>A0A2T2N1S6_CORCC</name>
<dbReference type="EMBL" id="KZ678156">
    <property type="protein sequence ID" value="PSN59405.1"/>
    <property type="molecule type" value="Genomic_DNA"/>
</dbReference>
<dbReference type="Pfam" id="PF03992">
    <property type="entry name" value="ABM"/>
    <property type="match status" value="1"/>
</dbReference>
<proteinExistence type="predicted"/>
<reference evidence="2 3" key="1">
    <citation type="journal article" date="2018" name="Front. Microbiol.">
        <title>Genome-Wide Analysis of Corynespora cassiicola Leaf Fall Disease Putative Effectors.</title>
        <authorList>
            <person name="Lopez D."/>
            <person name="Ribeiro S."/>
            <person name="Label P."/>
            <person name="Fumanal B."/>
            <person name="Venisse J.S."/>
            <person name="Kohler A."/>
            <person name="de Oliveira R.R."/>
            <person name="Labutti K."/>
            <person name="Lipzen A."/>
            <person name="Lail K."/>
            <person name="Bauer D."/>
            <person name="Ohm R.A."/>
            <person name="Barry K.W."/>
            <person name="Spatafora J."/>
            <person name="Grigoriev I.V."/>
            <person name="Martin F.M."/>
            <person name="Pujade-Renaud V."/>
        </authorList>
    </citation>
    <scope>NUCLEOTIDE SEQUENCE [LARGE SCALE GENOMIC DNA]</scope>
    <source>
        <strain evidence="2 3">Philippines</strain>
    </source>
</reference>
<evidence type="ECO:0000259" key="1">
    <source>
        <dbReference type="Pfam" id="PF03992"/>
    </source>
</evidence>
<evidence type="ECO:0000313" key="3">
    <source>
        <dbReference type="Proteomes" id="UP000240883"/>
    </source>
</evidence>
<keyword evidence="3" id="KW-1185">Reference proteome</keyword>
<organism evidence="2 3">
    <name type="scientific">Corynespora cassiicola Philippines</name>
    <dbReference type="NCBI Taxonomy" id="1448308"/>
    <lineage>
        <taxon>Eukaryota</taxon>
        <taxon>Fungi</taxon>
        <taxon>Dikarya</taxon>
        <taxon>Ascomycota</taxon>
        <taxon>Pezizomycotina</taxon>
        <taxon>Dothideomycetes</taxon>
        <taxon>Pleosporomycetidae</taxon>
        <taxon>Pleosporales</taxon>
        <taxon>Corynesporascaceae</taxon>
        <taxon>Corynespora</taxon>
    </lineage>
</organism>
<dbReference type="Gene3D" id="3.30.70.100">
    <property type="match status" value="1"/>
</dbReference>
<dbReference type="OrthoDB" id="4520428at2759"/>
<gene>
    <name evidence="2" type="ORF">BS50DRAFT_640959</name>
</gene>
<dbReference type="PANTHER" id="PTHR40624">
    <property type="entry name" value="BIOSYNTHESIS MONOOXYGENASE, PUTATIVE (AFU_ORTHOLOGUE AFUA_1G12025)-RELATED"/>
    <property type="match status" value="1"/>
</dbReference>
<dbReference type="SUPFAM" id="SSF54909">
    <property type="entry name" value="Dimeric alpha+beta barrel"/>
    <property type="match status" value="1"/>
</dbReference>
<dbReference type="PANTHER" id="PTHR40624:SF1">
    <property type="entry name" value="BIOSYNTHESIS MONOOXYGENASE, PUTATIVE (AFU_ORTHOLOGUE AFUA_1G12025)-RELATED"/>
    <property type="match status" value="1"/>
</dbReference>